<dbReference type="ExpressionAtlas" id="A0A6I8VVI2">
    <property type="expression patterns" value="baseline"/>
</dbReference>
<dbReference type="RefSeq" id="XP_033235076.1">
    <property type="nucleotide sequence ID" value="XM_033379185.1"/>
</dbReference>
<dbReference type="InParanoid" id="A0A6I8VVI2"/>
<dbReference type="GO" id="GO:0000724">
    <property type="term" value="P:double-strand break repair via homologous recombination"/>
    <property type="evidence" value="ECO:0007669"/>
    <property type="project" value="TreeGrafter"/>
</dbReference>
<reference evidence="2" key="2">
    <citation type="submission" date="2025-08" db="UniProtKB">
        <authorList>
            <consortium name="RefSeq"/>
        </authorList>
    </citation>
    <scope>IDENTIFICATION</scope>
    <source>
        <strain evidence="2">MV-25-SWS-2005</strain>
        <tissue evidence="2">Whole body</tissue>
    </source>
</reference>
<proteinExistence type="predicted"/>
<gene>
    <name evidence="2" type="primary">LOC26533090</name>
</gene>
<dbReference type="GO" id="GO:0005737">
    <property type="term" value="C:cytoplasm"/>
    <property type="evidence" value="ECO:0007669"/>
    <property type="project" value="TreeGrafter"/>
</dbReference>
<dbReference type="KEGG" id="dpo:26533090"/>
<dbReference type="InterPro" id="IPR034998">
    <property type="entry name" value="ANKLE1"/>
</dbReference>
<dbReference type="CDD" id="cd10454">
    <property type="entry name" value="GIY-YIG_COG3680_Meta"/>
    <property type="match status" value="1"/>
</dbReference>
<organism evidence="1 2">
    <name type="scientific">Drosophila pseudoobscura pseudoobscura</name>
    <name type="common">Fruit fly</name>
    <dbReference type="NCBI Taxonomy" id="46245"/>
    <lineage>
        <taxon>Eukaryota</taxon>
        <taxon>Metazoa</taxon>
        <taxon>Ecdysozoa</taxon>
        <taxon>Arthropoda</taxon>
        <taxon>Hexapoda</taxon>
        <taxon>Insecta</taxon>
        <taxon>Pterygota</taxon>
        <taxon>Neoptera</taxon>
        <taxon>Endopterygota</taxon>
        <taxon>Diptera</taxon>
        <taxon>Brachycera</taxon>
        <taxon>Muscomorpha</taxon>
        <taxon>Ephydroidea</taxon>
        <taxon>Drosophilidae</taxon>
        <taxon>Drosophila</taxon>
        <taxon>Sophophora</taxon>
    </lineage>
</organism>
<evidence type="ECO:0000313" key="2">
    <source>
        <dbReference type="RefSeq" id="XP_033235076.1"/>
    </source>
</evidence>
<dbReference type="GO" id="GO:0000712">
    <property type="term" value="P:resolution of meiotic recombination intermediates"/>
    <property type="evidence" value="ECO:0007669"/>
    <property type="project" value="TreeGrafter"/>
</dbReference>
<dbReference type="Pfam" id="PF22945">
    <property type="entry name" value="LEM-3_GIY-YIG"/>
    <property type="match status" value="1"/>
</dbReference>
<sequence>MSKFLLTSIVTCWPLQLQKLGSNFIHFRGAKYSLGTIASRRYTNFSPELEQTLQSENNYQSIKKLSKYAAHHIKWHREQGNSDLQYFNYLLLDPRVTNKLANRAPGMHCIDVWFTFLSAIFYVGKGKGIRPFVHFLQAEKLLGTPDSIKQAKDPKLALILSIWEQKRGILLIRGFRGISSADAQTREASMINALGMNHLTNRRVGVFFGPAKNKYTPTQRKLLGIALLYKLMSKFIAKEEREIYPQICVDSVAKAASLPLASV</sequence>
<accession>A0A6I8VVI2</accession>
<dbReference type="AlphaFoldDB" id="A0A6I8VVI2"/>
<dbReference type="PANTHER" id="PTHR46427">
    <property type="entry name" value="ANKYRIN REPEAT AND LEM DOMAIN-CONTAINING PROTEIN 1"/>
    <property type="match status" value="1"/>
</dbReference>
<dbReference type="PANTHER" id="PTHR46427:SF1">
    <property type="entry name" value="ANKYRIN REPEAT AND LEM DOMAIN-CONTAINING PROTEIN 1"/>
    <property type="match status" value="1"/>
</dbReference>
<reference evidence="1" key="1">
    <citation type="submission" date="2024-06" db="UniProtKB">
        <authorList>
            <consortium name="RefSeq"/>
        </authorList>
    </citation>
    <scope>NUCLEOTIDE SEQUENCE [LARGE SCALE GENOMIC DNA]</scope>
    <source>
        <strain evidence="1">MV2-25</strain>
    </source>
</reference>
<name>A0A6I8VVI2_DROPS</name>
<dbReference type="Proteomes" id="UP000001819">
    <property type="component" value="Chromosome 3"/>
</dbReference>
<dbReference type="GO" id="GO:0004520">
    <property type="term" value="F:DNA endonuclease activity"/>
    <property type="evidence" value="ECO:0007669"/>
    <property type="project" value="TreeGrafter"/>
</dbReference>
<evidence type="ECO:0000313" key="1">
    <source>
        <dbReference type="Proteomes" id="UP000001819"/>
    </source>
</evidence>
<keyword evidence="1" id="KW-1185">Reference proteome</keyword>
<protein>
    <submittedName>
        <fullName evidence="2">Ankyrin repeat and LEM domain-containing protein 1 isoform X1</fullName>
    </submittedName>
</protein>
<dbReference type="GO" id="GO:0005654">
    <property type="term" value="C:nucleoplasm"/>
    <property type="evidence" value="ECO:0007669"/>
    <property type="project" value="TreeGrafter"/>
</dbReference>